<feature type="domain" description="Methyl-accepting transducer" evidence="6">
    <location>
        <begin position="352"/>
        <end position="584"/>
    </location>
</feature>
<proteinExistence type="inferred from homology"/>
<comment type="similarity">
    <text evidence="2">Belongs to the methyl-accepting chemotaxis (MCP) protein family.</text>
</comment>
<dbReference type="InterPro" id="IPR033462">
    <property type="entry name" value="Cache_3-Cache_2"/>
</dbReference>
<evidence type="ECO:0000256" key="4">
    <source>
        <dbReference type="SAM" id="Coils"/>
    </source>
</evidence>
<evidence type="ECO:0000256" key="3">
    <source>
        <dbReference type="PROSITE-ProRule" id="PRU00284"/>
    </source>
</evidence>
<dbReference type="EMBL" id="NXGJ01000008">
    <property type="protein sequence ID" value="PRM87550.1"/>
    <property type="molecule type" value="Genomic_DNA"/>
</dbReference>
<dbReference type="PANTHER" id="PTHR43531">
    <property type="entry name" value="PROTEIN ICFG"/>
    <property type="match status" value="1"/>
</dbReference>
<dbReference type="Gene3D" id="3.30.450.20">
    <property type="entry name" value="PAS domain"/>
    <property type="match status" value="1"/>
</dbReference>
<dbReference type="AlphaFoldDB" id="A0A2S9SLT9"/>
<dbReference type="GO" id="GO:0006935">
    <property type="term" value="P:chemotaxis"/>
    <property type="evidence" value="ECO:0007669"/>
    <property type="project" value="UniProtKB-KW"/>
</dbReference>
<feature type="transmembrane region" description="Helical" evidence="5">
    <location>
        <begin position="6"/>
        <end position="29"/>
    </location>
</feature>
<dbReference type="InterPro" id="IPR051310">
    <property type="entry name" value="MCP_chemotaxis"/>
</dbReference>
<dbReference type="SMART" id="SM00283">
    <property type="entry name" value="MA"/>
    <property type="match status" value="1"/>
</dbReference>
<keyword evidence="1" id="KW-0145">Chemotaxis</keyword>
<protein>
    <submittedName>
        <fullName evidence="7">Chemotaxis protein</fullName>
    </submittedName>
</protein>
<dbReference type="InterPro" id="IPR004090">
    <property type="entry name" value="Chemotax_Me-accpt_rcpt"/>
</dbReference>
<keyword evidence="5" id="KW-1133">Transmembrane helix</keyword>
<feature type="transmembrane region" description="Helical" evidence="5">
    <location>
        <begin position="164"/>
        <end position="186"/>
    </location>
</feature>
<dbReference type="Pfam" id="PF00015">
    <property type="entry name" value="MCPsignal"/>
    <property type="match status" value="1"/>
</dbReference>
<dbReference type="GO" id="GO:0004888">
    <property type="term" value="F:transmembrane signaling receptor activity"/>
    <property type="evidence" value="ECO:0007669"/>
    <property type="project" value="InterPro"/>
</dbReference>
<evidence type="ECO:0000313" key="7">
    <source>
        <dbReference type="EMBL" id="PRM87550.1"/>
    </source>
</evidence>
<dbReference type="GO" id="GO:0016020">
    <property type="term" value="C:membrane"/>
    <property type="evidence" value="ECO:0007669"/>
    <property type="project" value="InterPro"/>
</dbReference>
<dbReference type="CDD" id="cd18774">
    <property type="entry name" value="PDC2_HK_sensor"/>
    <property type="match status" value="1"/>
</dbReference>
<feature type="coiled-coil region" evidence="4">
    <location>
        <begin position="279"/>
        <end position="310"/>
    </location>
</feature>
<dbReference type="RefSeq" id="WP_105909360.1">
    <property type="nucleotide sequence ID" value="NZ_NXGJ01000008.1"/>
</dbReference>
<dbReference type="PANTHER" id="PTHR43531:SF11">
    <property type="entry name" value="METHYL-ACCEPTING CHEMOTAXIS PROTEIN 3"/>
    <property type="match status" value="1"/>
</dbReference>
<organism evidence="7 8">
    <name type="scientific">Aliarcobacter cryaerophilus</name>
    <dbReference type="NCBI Taxonomy" id="28198"/>
    <lineage>
        <taxon>Bacteria</taxon>
        <taxon>Pseudomonadati</taxon>
        <taxon>Campylobacterota</taxon>
        <taxon>Epsilonproteobacteria</taxon>
        <taxon>Campylobacterales</taxon>
        <taxon>Arcobacteraceae</taxon>
        <taxon>Aliarcobacter</taxon>
    </lineage>
</organism>
<keyword evidence="3" id="KW-0807">Transducer</keyword>
<dbReference type="GO" id="GO:0007165">
    <property type="term" value="P:signal transduction"/>
    <property type="evidence" value="ECO:0007669"/>
    <property type="project" value="UniProtKB-KW"/>
</dbReference>
<dbReference type="Proteomes" id="UP000239065">
    <property type="component" value="Unassembled WGS sequence"/>
</dbReference>
<keyword evidence="5" id="KW-0472">Membrane</keyword>
<keyword evidence="4" id="KW-0175">Coiled coil</keyword>
<evidence type="ECO:0000256" key="5">
    <source>
        <dbReference type="SAM" id="Phobius"/>
    </source>
</evidence>
<keyword evidence="5" id="KW-0812">Transmembrane</keyword>
<evidence type="ECO:0000256" key="1">
    <source>
        <dbReference type="ARBA" id="ARBA00022500"/>
    </source>
</evidence>
<sequence length="596" mass="67187">MSTSKKLFLTMFFNVISLIFIISVSFFIAKKNIEILINKDLESVGLSVFNLSSFYAKNNPKGYENKEFKDAIKEIKIGKSGYIYFVDESGKIIIHPTIEGKNLASLDFIQKIINSNDKSGIVEYYTDVTNQDKIIYYKYIPEWKMWVVPGINKEDYVKDIYIEFFYKIVLLGILIIILQLIIFYLITRGITKQIKDFSSHFREFISFITYKQNRIEKKKLEGNCEFSVMTKDINSAIDEFDDKFKHDMRVIGESVLTFDKLKKGIFKCRVNSNSSNPMINTLKNTINDALDDLENYMREIEKTLISYTSNDYKDRIVINNKIANPSRLLKVIQSVNSLGDTLATQAKNSLENGSSLETNSKTLKNSIENLTSKITKQIESLEETTLAVGKISEITNNNSKNTTSMSKLAEIVKQAVEDGYNLSNKTTKSMDDINEKVIAINEAITIIDQIAFQTNILSLNAAVEAATAGEAGKGFAVVAGEVRNLANKSAEAANEIKKLVEIANQKAHEGKDISNEMQNGYKNLHTHITETLQIIQNVSDAANEQMVGINQVSQTIVSLDQISKDNQKETNLINDISNVVSSMAIEVLEDAKNKKF</sequence>
<evidence type="ECO:0000259" key="6">
    <source>
        <dbReference type="PROSITE" id="PS50111"/>
    </source>
</evidence>
<gene>
    <name evidence="7" type="ORF">CJ669_07300</name>
</gene>
<dbReference type="Gene3D" id="1.10.287.950">
    <property type="entry name" value="Methyl-accepting chemotaxis protein"/>
    <property type="match status" value="1"/>
</dbReference>
<dbReference type="SUPFAM" id="SSF58104">
    <property type="entry name" value="Methyl-accepting chemotaxis protein (MCP) signaling domain"/>
    <property type="match status" value="1"/>
</dbReference>
<dbReference type="PROSITE" id="PS50111">
    <property type="entry name" value="CHEMOTAXIS_TRANSDUC_2"/>
    <property type="match status" value="1"/>
</dbReference>
<name>A0A2S9SLT9_9BACT</name>
<evidence type="ECO:0000256" key="2">
    <source>
        <dbReference type="ARBA" id="ARBA00029447"/>
    </source>
</evidence>
<dbReference type="PRINTS" id="PR00260">
    <property type="entry name" value="CHEMTRNSDUCR"/>
</dbReference>
<comment type="caution">
    <text evidence="7">The sequence shown here is derived from an EMBL/GenBank/DDBJ whole genome shotgun (WGS) entry which is preliminary data.</text>
</comment>
<dbReference type="Pfam" id="PF17201">
    <property type="entry name" value="Cache_3-Cache_2"/>
    <property type="match status" value="1"/>
</dbReference>
<accession>A0A2S9SLT9</accession>
<dbReference type="InterPro" id="IPR004089">
    <property type="entry name" value="MCPsignal_dom"/>
</dbReference>
<reference evidence="7 8" key="1">
    <citation type="submission" date="2017-09" db="EMBL/GenBank/DDBJ databases">
        <title>Reassesment of A. cryaerophilus.</title>
        <authorList>
            <person name="Perez-Cataluna A."/>
            <person name="Collado L."/>
            <person name="Salgado O."/>
            <person name="Lefinanco V."/>
            <person name="Figueras M.J."/>
        </authorList>
    </citation>
    <scope>NUCLEOTIDE SEQUENCE [LARGE SCALE GENOMIC DNA]</scope>
    <source>
        <strain evidence="7 8">LMG 9861</strain>
    </source>
</reference>
<evidence type="ECO:0000313" key="8">
    <source>
        <dbReference type="Proteomes" id="UP000239065"/>
    </source>
</evidence>